<dbReference type="Gene3D" id="1.10.10.60">
    <property type="entry name" value="Homeodomain-like"/>
    <property type="match status" value="1"/>
</dbReference>
<accession>A0A1G8S9Q3</accession>
<feature type="region of interest" description="Disordered" evidence="6">
    <location>
        <begin position="319"/>
        <end position="341"/>
    </location>
</feature>
<evidence type="ECO:0000256" key="6">
    <source>
        <dbReference type="SAM" id="MobiDB-lite"/>
    </source>
</evidence>
<keyword evidence="1" id="KW-0547">Nucleotide-binding</keyword>
<dbReference type="GO" id="GO:0005524">
    <property type="term" value="F:ATP binding"/>
    <property type="evidence" value="ECO:0007669"/>
    <property type="project" value="UniProtKB-KW"/>
</dbReference>
<dbReference type="InterPro" id="IPR009057">
    <property type="entry name" value="Homeodomain-like_sf"/>
</dbReference>
<dbReference type="Gene3D" id="3.30.450.40">
    <property type="match status" value="1"/>
</dbReference>
<evidence type="ECO:0000256" key="1">
    <source>
        <dbReference type="ARBA" id="ARBA00022741"/>
    </source>
</evidence>
<evidence type="ECO:0000256" key="5">
    <source>
        <dbReference type="ARBA" id="ARBA00023163"/>
    </source>
</evidence>
<dbReference type="Proteomes" id="UP000199682">
    <property type="component" value="Unassembled WGS sequence"/>
</dbReference>
<sequence length="597" mass="64770">MAKAPRTSGLSLISEVSMTTDVEVGHARDSFLSGSLTPAPRIRPSILASWERSRENNVDVDRILAPFIRDPDLETPLARSAAPILDLLHEQLSGEAVGTILTDHTGLVLDRRCSTHQIGKALDSVQLAPGFSYAEQFVGTNGIGTAISSRSPSFIDGREHYSGELGQFACAGTPIRHPIRGKVIGVLDITTWSQTPGPMLLALASSTARQIEAELRAQTGRRELALVHEYMTICQRFSGPVLALNNDVVMLNDALRQLVDPAEQQTLIGYAVDTMRADNRHALRTVELPSGRTAHLRYSPASTGSGLAGGVFRIRLEQPSEGPVGGVSPRRRPAGLAGSGPAWTRSIQQASACFATGDWFAVEGEAGSGKLALLRAVHQQHEPGRHFRVTRAPAAGEFDGWLDTLTEDLTTPGATVVLRHIERLTSQQASATADLLTDRTWDAARVVVALRTPDAGAPLRSIFPRTVEVPALRHHIDDLPDLVHHLLRQLTKDDQLRCSPQALAQLARLDWPGNVSQLRGVLATTIKHRPKGVVDVADLPAECRSAGHRRLRPIEALERDAIVNALRDNHENPTKAAKAIGMSRATIYRKIRQYGIV</sequence>
<dbReference type="InterPro" id="IPR029016">
    <property type="entry name" value="GAF-like_dom_sf"/>
</dbReference>
<keyword evidence="5" id="KW-0804">Transcription</keyword>
<dbReference type="InterPro" id="IPR002197">
    <property type="entry name" value="HTH_Fis"/>
</dbReference>
<dbReference type="PRINTS" id="PR01590">
    <property type="entry name" value="HTHFIS"/>
</dbReference>
<evidence type="ECO:0000313" key="8">
    <source>
        <dbReference type="EMBL" id="SDJ25976.1"/>
    </source>
</evidence>
<dbReference type="Pfam" id="PF25601">
    <property type="entry name" value="AAA_lid_14"/>
    <property type="match status" value="1"/>
</dbReference>
<reference evidence="9" key="1">
    <citation type="submission" date="2016-10" db="EMBL/GenBank/DDBJ databases">
        <authorList>
            <person name="Varghese N."/>
            <person name="Submissions S."/>
        </authorList>
    </citation>
    <scope>NUCLEOTIDE SEQUENCE [LARGE SCALE GENOMIC DNA]</scope>
    <source>
        <strain evidence="9">DSM 44796</strain>
    </source>
</reference>
<keyword evidence="3" id="KW-0805">Transcription regulation</keyword>
<dbReference type="SUPFAM" id="SSF52540">
    <property type="entry name" value="P-loop containing nucleoside triphosphate hydrolases"/>
    <property type="match status" value="1"/>
</dbReference>
<dbReference type="Pfam" id="PF02954">
    <property type="entry name" value="HTH_8"/>
    <property type="match status" value="1"/>
</dbReference>
<evidence type="ECO:0000256" key="4">
    <source>
        <dbReference type="ARBA" id="ARBA00023125"/>
    </source>
</evidence>
<keyword evidence="4" id="KW-0238">DNA-binding</keyword>
<evidence type="ECO:0000259" key="7">
    <source>
        <dbReference type="PROSITE" id="PS50045"/>
    </source>
</evidence>
<protein>
    <submittedName>
        <fullName evidence="8">Transcriptional regulator of acetoin/glycerol metabolism</fullName>
    </submittedName>
</protein>
<organism evidence="8 9">
    <name type="scientific">Lentzea albidocapillata subsp. violacea</name>
    <dbReference type="NCBI Taxonomy" id="128104"/>
    <lineage>
        <taxon>Bacteria</taxon>
        <taxon>Bacillati</taxon>
        <taxon>Actinomycetota</taxon>
        <taxon>Actinomycetes</taxon>
        <taxon>Pseudonocardiales</taxon>
        <taxon>Pseudonocardiaceae</taxon>
        <taxon>Lentzea</taxon>
    </lineage>
</organism>
<proteinExistence type="predicted"/>
<feature type="domain" description="Sigma-54 factor interaction" evidence="7">
    <location>
        <begin position="466"/>
        <end position="527"/>
    </location>
</feature>
<dbReference type="InterPro" id="IPR002078">
    <property type="entry name" value="Sigma_54_int"/>
</dbReference>
<dbReference type="Pfam" id="PF01590">
    <property type="entry name" value="GAF"/>
    <property type="match status" value="1"/>
</dbReference>
<evidence type="ECO:0000313" key="9">
    <source>
        <dbReference type="Proteomes" id="UP000199682"/>
    </source>
</evidence>
<gene>
    <name evidence="8" type="ORF">SAMN04488074_101916</name>
</gene>
<dbReference type="RefSeq" id="WP_176929448.1">
    <property type="nucleotide sequence ID" value="NZ_FNET01000001.1"/>
</dbReference>
<evidence type="ECO:0000256" key="2">
    <source>
        <dbReference type="ARBA" id="ARBA00022840"/>
    </source>
</evidence>
<keyword evidence="2" id="KW-0067">ATP-binding</keyword>
<dbReference type="GO" id="GO:0043565">
    <property type="term" value="F:sequence-specific DNA binding"/>
    <property type="evidence" value="ECO:0007669"/>
    <property type="project" value="InterPro"/>
</dbReference>
<dbReference type="Gene3D" id="3.40.50.300">
    <property type="entry name" value="P-loop containing nucleotide triphosphate hydrolases"/>
    <property type="match status" value="1"/>
</dbReference>
<dbReference type="GO" id="GO:0006355">
    <property type="term" value="P:regulation of DNA-templated transcription"/>
    <property type="evidence" value="ECO:0007669"/>
    <property type="project" value="InterPro"/>
</dbReference>
<dbReference type="AlphaFoldDB" id="A0A1G8S9Q3"/>
<dbReference type="Gene3D" id="1.10.8.60">
    <property type="match status" value="1"/>
</dbReference>
<dbReference type="PROSITE" id="PS50045">
    <property type="entry name" value="SIGMA54_INTERACT_4"/>
    <property type="match status" value="1"/>
</dbReference>
<dbReference type="InterPro" id="IPR027417">
    <property type="entry name" value="P-loop_NTPase"/>
</dbReference>
<dbReference type="EMBL" id="FNET01000001">
    <property type="protein sequence ID" value="SDJ25976.1"/>
    <property type="molecule type" value="Genomic_DNA"/>
</dbReference>
<name>A0A1G8S9Q3_9PSEU</name>
<dbReference type="SUPFAM" id="SSF46689">
    <property type="entry name" value="Homeodomain-like"/>
    <property type="match status" value="1"/>
</dbReference>
<dbReference type="PANTHER" id="PTHR32071">
    <property type="entry name" value="TRANSCRIPTIONAL REGULATORY PROTEIN"/>
    <property type="match status" value="1"/>
</dbReference>
<dbReference type="InterPro" id="IPR058031">
    <property type="entry name" value="AAA_lid_NorR"/>
</dbReference>
<dbReference type="PANTHER" id="PTHR32071:SF122">
    <property type="entry name" value="SIGMA FACTOR"/>
    <property type="match status" value="1"/>
</dbReference>
<evidence type="ECO:0000256" key="3">
    <source>
        <dbReference type="ARBA" id="ARBA00023015"/>
    </source>
</evidence>
<dbReference type="InterPro" id="IPR003018">
    <property type="entry name" value="GAF"/>
</dbReference>